<proteinExistence type="predicted"/>
<evidence type="ECO:0000313" key="1">
    <source>
        <dbReference type="EMBL" id="VVC38541.1"/>
    </source>
</evidence>
<dbReference type="AlphaFoldDB" id="A0A5E4N4M2"/>
<organism evidence="1 2">
    <name type="scientific">Cinara cedri</name>
    <dbReference type="NCBI Taxonomy" id="506608"/>
    <lineage>
        <taxon>Eukaryota</taxon>
        <taxon>Metazoa</taxon>
        <taxon>Ecdysozoa</taxon>
        <taxon>Arthropoda</taxon>
        <taxon>Hexapoda</taxon>
        <taxon>Insecta</taxon>
        <taxon>Pterygota</taxon>
        <taxon>Neoptera</taxon>
        <taxon>Paraneoptera</taxon>
        <taxon>Hemiptera</taxon>
        <taxon>Sternorrhyncha</taxon>
        <taxon>Aphidomorpha</taxon>
        <taxon>Aphidoidea</taxon>
        <taxon>Aphididae</taxon>
        <taxon>Lachninae</taxon>
        <taxon>Cinara</taxon>
    </lineage>
</organism>
<dbReference type="Proteomes" id="UP000325440">
    <property type="component" value="Unassembled WGS sequence"/>
</dbReference>
<gene>
    <name evidence="1" type="ORF">CINCED_3A017596</name>
</gene>
<protein>
    <submittedName>
        <fullName evidence="1">Uncharacterized protein</fullName>
    </submittedName>
</protein>
<name>A0A5E4N4M2_9HEMI</name>
<sequence>MAILVSVPSTVYRPRLHGTFYVMDVTDHVEVKHEIYTHDPLHYSPFGTRNGFNLTRMVDKKSTRTSKFRPKRSATLFTIFKKSYQNITVYREHFYDETARNLATQKSDTKYVRTSAIRSKRSAALFTIFRNPIKTSLTMANHHSDVEIVRGCCNLTVRKLVDMNSTHIRNFIQNDVMHMILRVQVKE</sequence>
<accession>A0A5E4N4M2</accession>
<reference evidence="1 2" key="1">
    <citation type="submission" date="2019-08" db="EMBL/GenBank/DDBJ databases">
        <authorList>
            <person name="Alioto T."/>
            <person name="Alioto T."/>
            <person name="Gomez Garrido J."/>
        </authorList>
    </citation>
    <scope>NUCLEOTIDE SEQUENCE [LARGE SCALE GENOMIC DNA]</scope>
</reference>
<keyword evidence="2" id="KW-1185">Reference proteome</keyword>
<dbReference type="EMBL" id="CABPRJ010001479">
    <property type="protein sequence ID" value="VVC38541.1"/>
    <property type="molecule type" value="Genomic_DNA"/>
</dbReference>
<evidence type="ECO:0000313" key="2">
    <source>
        <dbReference type="Proteomes" id="UP000325440"/>
    </source>
</evidence>